<dbReference type="EMBL" id="CP046276">
    <property type="protein sequence ID" value="QGS51948.1"/>
    <property type="molecule type" value="Genomic_DNA"/>
</dbReference>
<dbReference type="Proteomes" id="UP000424468">
    <property type="component" value="Chromosome"/>
</dbReference>
<proteinExistence type="predicted"/>
<dbReference type="KEGG" id="stab:STABA_v1c05850"/>
<feature type="coiled-coil region" evidence="1">
    <location>
        <begin position="370"/>
        <end position="397"/>
    </location>
</feature>
<protein>
    <submittedName>
        <fullName evidence="2">Uncharacterized protein</fullName>
    </submittedName>
</protein>
<evidence type="ECO:0000313" key="3">
    <source>
        <dbReference type="Proteomes" id="UP000424468"/>
    </source>
</evidence>
<reference evidence="2 3" key="1">
    <citation type="submission" date="2019-11" db="EMBL/GenBank/DDBJ databases">
        <title>Complete genome sequence of Spiroplasma tabanidicola TAUS-1 (DSM 22603).</title>
        <authorList>
            <person name="Huang C.-T."/>
            <person name="Lin Y.-C."/>
            <person name="Kuo C.-H."/>
        </authorList>
    </citation>
    <scope>NUCLEOTIDE SEQUENCE [LARGE SCALE GENOMIC DNA]</scope>
    <source>
        <strain evidence="2 3">TAUS-1</strain>
    </source>
</reference>
<evidence type="ECO:0000313" key="2">
    <source>
        <dbReference type="EMBL" id="QGS51948.1"/>
    </source>
</evidence>
<dbReference type="OrthoDB" id="389317at2"/>
<dbReference type="AlphaFoldDB" id="A0A6I6CCE9"/>
<sequence>MQKVGERNYFLEKLLKDRKINDLLKNQTSKEKIDFLSNLDEIRRVLHIKEKNDKKIYDQYNKLIVIPTGSEETLIRELNQFNKAMYKSYPEHYTLDIPTPEGKEPYVIKKPKRYNIEKELPKNILNLSNPYKQDSSLDLEETLEQKELFENKNKGINILKLNIEIALKNLDLIVNTHQTLKEYKQLIKKIIIENKLINKKEFIEMIEKNLTYKNIIKKFKEYIYLSEKYIKNNNEFINLVEKTIEKNKYFFISKDEKNNQEINQFNNMVLNSVTKNSLFSDNIEEILTKRDLYYNCENKNDNDDVEIDLDDVELSKDFTNEDIIPDLNNLELDNEVNNLNKEENLDLIYEKSDNQKNETYFFKLAENIDKSEIEREVEKANTNVKEAYDLLEILEEILIKEDNKVENNLFKNKDEAKWDLLASKNYLDDIIDDKELLNKKYETIKQKDILKNKEEIVVENEFEKNKKLDEIKHNLEKGEYGKLKLSKTMNLTCSKYMNKLDSLKKGFEKTYGSEMFYRIKNLIIQEGVLYKNLDTNNDVKKLKNKKFKLQKSILKRQKVKDWFRFKN</sequence>
<gene>
    <name evidence="2" type="ORF">STABA_v1c05850</name>
</gene>
<keyword evidence="1" id="KW-0175">Coiled coil</keyword>
<organism evidence="2 3">
    <name type="scientific">Spiroplasma tabanidicola</name>
    <dbReference type="NCBI Taxonomy" id="324079"/>
    <lineage>
        <taxon>Bacteria</taxon>
        <taxon>Bacillati</taxon>
        <taxon>Mycoplasmatota</taxon>
        <taxon>Mollicutes</taxon>
        <taxon>Entomoplasmatales</taxon>
        <taxon>Spiroplasmataceae</taxon>
        <taxon>Spiroplasma</taxon>
    </lineage>
</organism>
<evidence type="ECO:0000256" key="1">
    <source>
        <dbReference type="SAM" id="Coils"/>
    </source>
</evidence>
<keyword evidence="3" id="KW-1185">Reference proteome</keyword>
<name>A0A6I6CCE9_9MOLU</name>
<dbReference type="RefSeq" id="WP_156006418.1">
    <property type="nucleotide sequence ID" value="NZ_CP046276.1"/>
</dbReference>
<accession>A0A6I6CCE9</accession>